<protein>
    <recommendedName>
        <fullName evidence="2">ubiquitinyl hydrolase 1</fullName>
        <ecNumber evidence="2">3.4.19.12</ecNumber>
    </recommendedName>
</protein>
<name>A0A1J7I6E1_9PEZI</name>
<evidence type="ECO:0000313" key="11">
    <source>
        <dbReference type="EMBL" id="OIW23013.1"/>
    </source>
</evidence>
<dbReference type="InterPro" id="IPR046541">
    <property type="entry name" value="DUF6606"/>
</dbReference>
<evidence type="ECO:0000259" key="9">
    <source>
        <dbReference type="Pfam" id="PF12359"/>
    </source>
</evidence>
<evidence type="ECO:0000256" key="4">
    <source>
        <dbReference type="ARBA" id="ARBA00022786"/>
    </source>
</evidence>
<dbReference type="EC" id="3.4.19.12" evidence="2"/>
<feature type="compositionally biased region" description="Basic residues" evidence="7">
    <location>
        <begin position="3264"/>
        <end position="3279"/>
    </location>
</feature>
<feature type="domain" description="DUF3638" evidence="8">
    <location>
        <begin position="2082"/>
        <end position="2305"/>
    </location>
</feature>
<dbReference type="InterPro" id="IPR051346">
    <property type="entry name" value="OTU_Deubiquitinase"/>
</dbReference>
<evidence type="ECO:0000259" key="10">
    <source>
        <dbReference type="Pfam" id="PF20255"/>
    </source>
</evidence>
<dbReference type="STRING" id="1408157.A0A1J7I6E1"/>
<proteinExistence type="predicted"/>
<feature type="compositionally biased region" description="Basic and acidic residues" evidence="7">
    <location>
        <begin position="1742"/>
        <end position="1756"/>
    </location>
</feature>
<keyword evidence="5" id="KW-0378">Hydrolase</keyword>
<evidence type="ECO:0000256" key="3">
    <source>
        <dbReference type="ARBA" id="ARBA00022670"/>
    </source>
</evidence>
<feature type="compositionally biased region" description="Acidic residues" evidence="7">
    <location>
        <begin position="3235"/>
        <end position="3252"/>
    </location>
</feature>
<keyword evidence="4" id="KW-0833">Ubl conjugation pathway</keyword>
<feature type="domain" description="DUF3645" evidence="9">
    <location>
        <begin position="2423"/>
        <end position="2455"/>
    </location>
</feature>
<dbReference type="PANTHER" id="PTHR13367">
    <property type="entry name" value="UBIQUITIN THIOESTERASE"/>
    <property type="match status" value="1"/>
</dbReference>
<evidence type="ECO:0000256" key="2">
    <source>
        <dbReference type="ARBA" id="ARBA00012759"/>
    </source>
</evidence>
<sequence>MDHRANYRSGLQPQLSLEECLINHLSLPAQLPQHQESGLERTEAALCSRLEAEAMCMRDLPENTSRSVWQSVCRSLATWRSVTAYGRLDKTVLEAELTRLDTSDFLILYIREQNAGISIHRTSDEVIFEMFEASPRSEDVLAAKSALQWDFPGSAVAVPYETYLDKDFLQSLCQFLEQASAESIKDFAAHTNKAGMTIVEDRDTRDPSLISSLLVAILDANGRRVTPDVLRKRVRDDVLWHNSAIPWRRLPFWLIMRVAIQRHLLRRLCTGEVDPDRARVEYKLFVCLLLAGLLDDVRNTTTPDRLSHLKAKLCRRLAKLDIEMETGSVEAFRSYKYYKAHLEKRLEQSVLDAGASLQLRWDRFQESSTRIILPLPRRPEPEALTLSFQAGSSEYLRHVLNRFRASKFGTRPDRPQQKSESEAPRSSDILEPYFKLAKSESELQQDYTLLGEASLENQCLNISANIHRYLGNVGNLYDFSVEQKSMMILTVLELWMRLDLETCERYPLLREYHPSFSPEILDVLHLARWTDMTRLRRIQSYLRLRIEMSLSPMTIFDSPREGCFAQRFFDEAPEASRLRELLDLIRARAAEDRQAKEEEWMEKSATFENLTRQIERSVCSYLPVIQPEGRRYMGPQSHDPECRKCATTHQLRSMKIRIWEDPLPTDDLMAKVAVFELGGYPEFEDYRDMTWFITVKLGTENLEQSLPPKCSVRGYIQLKEFARSCEPSFRLVSTTKSFLNTHYANVSFPIALSDVLRFNGLKFCYFDDITGSWARRVRRPSFAHLCALRLPSSSALAPLFITLPLNKHGPSSYEIIASQASCPAGVNVHEYLAVQSLLAGNSRRWISLLTELGSSNINFSTEAIAIIVSHLANQIGPAVEEHDGGLNHTVLNDPLFCEALLQQVAFKLEGIASNWREVFTMEIIITITMRTSELSRDSLHFSGSGTRDYYDTSTSTILTRAREITLNWVRLLREETKKTTDAETAGRYQTYTLWAALLCKRTFIAGSFDSQALWAFVLCCITLQDHLATSHHLSGTLKSAIIRDTKMMYALTDKLEDAIEQDPHQLLLALNSVWPDVEGQQRMIDECVLSKDTACVSLAIASAGEHFREQSVVYNYMHGILLVDGMAIGKLPSDHSTSALLTELFGNQSLLTTPSRLSGMQYTLCITPEGHQIHVGFIGDQMVIRACKGYKIWELIPRDVFGTPRHFDLPGPLISDCFHWLDLKDGRLLEIRPRQHMWAASREQNWNLNLSSGLCTRTRGQNKDILLDPHARFFHRAARNLEGLESRHQIVVYQRQLHARMSVMVDLPRLQLTFYTKKGALCSPQYQAVIAFDQNIGTWHGLRSMLVLMNINSGERTVLVPFGKFDVQRDGDHVRVDIQGSGSFGKFSVNEILQRIECAPESRLIYQKAQLHAYTSFPIPDTLTSMTGTEAALHWLSSGSCQPFQPLGSPQMEILQTIAHLCPRREYYPLDLRVMKKEDWDSNLTEALHHDAFGEVVRRLIDKSEALKLFHLQSTDTTLDHSVNKPPPPTPSAPGDHHLNIRSWMRWQSYHRVSYFTNPPHEVSDLLYASRDRDSTRKRMYSDVREISWLLLNPPSALRSERSLAVSLSQCALITGYCEQVDKGDKATISERLSCDMKREWGTLVSLARKYRHNKYLLMFLLAPMVYRQSDPNMDLVRTITAFALFEELAMIKLPRFGRYENFRINQCPDEKYLSQLAKPARLPAPHEELADIPNLSGKLRRQMDQRRSRHEQKSEEGCEALARHILSAWPCAEPKLLKADEWGESLVDTEQALAAIRPEWKRLFENMEFSKHLDEVQKIISRRYSDESPALPPRFLPVEQEPLVLIRHNNIVPLLQNLTSCGAPPITCHPTSADASWPPIHVLAPMQSNGSMSNPSGPGNNTSFARPSSQTFFQTSEWTRQAKASAAIQELTAIVEPYTTSSSRIKQRYGQDLLSSLHAFRAKSRAGNLESPNYSKFEFIEPDALKRHFRFRLRHVVSSLSCHGTADNKWLKYGLLFPIVTPVSLLEQLRSTNTSPPENVKTLILDLGILITRIQKQMRLNDLALKGDQTRYMEESENTGHLNWSPEQYPDWLLLEIEADLLIRPGQVDVAMATISPPSDSNSVLQMNMGQGKTSVVIPMVSVVLANGKNLARIVVPRALLQQNAQLLSSRLGGLLGREIGHVPFSRKSPTDPTALRTYVQMHKHMIEHAGVLLCLPEHNMSWMLNGIQHLLDGKVPEAQFLVRAWRWMRQVCRDVLDESDAILAIRTQLIYPSGGQTVVDGHPSRWIVAELLLSQVQSHLRGLKRSFPRSLEVVWRQGAFPFIFFLRADVEEELLRRLTSDIFHGRTEILPISAFGAGDRVAIKEFISNHKIRPSTMERIHKLCPDKPHIRQTVYLLRGLLVNRILLMGLKKRWNVQYGLHPKREPIAVPFNAKGVPSETSEWGHPDVSILFTCLSFYYAGLTIAQFKQCLQHLLKSDDPAAVYDSWTSSPTFPDSLRDWTSINIDDEGQLHDVWVSVRFRGVVVNYLLNNFVFPLHARQFKVKIMSNGWDIPLLPIDNDGGSGMRKPLTTGFSGTNDTKVMLPLTIQQQDLPGLTHTNAEVLTYLLHERNRGYNVMASSEGSRLGEERFLQLLKNKNIRVLIDSGAQILEMDNETLVKTWLEIDTRAPAALYFDGNKPWILGRRSMTKTPLLASQFGENLHECLIYLDEAHTRGTDLKLPPNACGALTLGPGQTKDHTVQAAMRLRQLGTTQSVVFFAPPEVHQSILDSQRKNHGDAVDSRDVVNWLLNNTCESIESLQPLYYSQGVDFCRRMQAAVDFPNFLSNRSQREEYVKSILQEEQQTLEQLYGPRTTKSKIATLKKASSPLVSVYLKELEARRKGFQDTGIAVSASALQEVEQEREVQMEVESVRQVKKASHFPAHNWPGLHNDLAVFARTGRLPAQSLCCSSFMGVISRTGIGRKFGVAHDAIKSNLLVSVEFERTVKMATERLNDNFIRPVNWLLWSEVSSTAIIIIPEEAECLLPIIRDAEPKKTWLLTYAAPVTRRMLHFNNLDFYTIPALPASFRAPKWLKAELGLISGRLYFEWDEYAYLQKLFGISEDNVSEEEDEHLITETDGANESHEADAQPAKKAPANLFVSSPMNFMQEWLSVRRRGQDFSHTPMGFISSGKPLVADHPFFRQEELEERATLRAVTARIVADKKIVEEVAYEGGIDVPVSDSDSSSEDKSDIEYHDDELYSNEDEEAEYDSPELPSSGDDGHRARRRGNRGRNGGRRR</sequence>
<dbReference type="PANTHER" id="PTHR13367:SF32">
    <property type="entry name" value="DUF6606 DOMAIN-CONTAINING PROTEIN"/>
    <property type="match status" value="1"/>
</dbReference>
<evidence type="ECO:0000256" key="5">
    <source>
        <dbReference type="ARBA" id="ARBA00022801"/>
    </source>
</evidence>
<dbReference type="GO" id="GO:0006508">
    <property type="term" value="P:proteolysis"/>
    <property type="evidence" value="ECO:0007669"/>
    <property type="project" value="UniProtKB-KW"/>
</dbReference>
<dbReference type="OrthoDB" id="3182339at2759"/>
<organism evidence="11 12">
    <name type="scientific">Coniochaeta ligniaria NRRL 30616</name>
    <dbReference type="NCBI Taxonomy" id="1408157"/>
    <lineage>
        <taxon>Eukaryota</taxon>
        <taxon>Fungi</taxon>
        <taxon>Dikarya</taxon>
        <taxon>Ascomycota</taxon>
        <taxon>Pezizomycotina</taxon>
        <taxon>Sordariomycetes</taxon>
        <taxon>Sordariomycetidae</taxon>
        <taxon>Coniochaetales</taxon>
        <taxon>Coniochaetaceae</taxon>
        <taxon>Coniochaeta</taxon>
    </lineage>
</organism>
<dbReference type="InterPro" id="IPR022099">
    <property type="entry name" value="DUF3638"/>
</dbReference>
<evidence type="ECO:0000256" key="1">
    <source>
        <dbReference type="ARBA" id="ARBA00000707"/>
    </source>
</evidence>
<keyword evidence="12" id="KW-1185">Reference proteome</keyword>
<evidence type="ECO:0000256" key="6">
    <source>
        <dbReference type="ARBA" id="ARBA00022807"/>
    </source>
</evidence>
<feature type="region of interest" description="Disordered" evidence="7">
    <location>
        <begin position="1734"/>
        <end position="1756"/>
    </location>
</feature>
<dbReference type="Proteomes" id="UP000182658">
    <property type="component" value="Unassembled WGS sequence"/>
</dbReference>
<evidence type="ECO:0000313" key="12">
    <source>
        <dbReference type="Proteomes" id="UP000182658"/>
    </source>
</evidence>
<accession>A0A1J7I6E1</accession>
<gene>
    <name evidence="11" type="ORF">CONLIGDRAFT_719555</name>
</gene>
<dbReference type="Pfam" id="PF20255">
    <property type="entry name" value="DUF6606"/>
    <property type="match status" value="1"/>
</dbReference>
<evidence type="ECO:0000256" key="7">
    <source>
        <dbReference type="SAM" id="MobiDB-lite"/>
    </source>
</evidence>
<evidence type="ECO:0000259" key="8">
    <source>
        <dbReference type="Pfam" id="PF12340"/>
    </source>
</evidence>
<comment type="catalytic activity">
    <reaction evidence="1">
        <text>Thiol-dependent hydrolysis of ester, thioester, amide, peptide and isopeptide bonds formed by the C-terminal Gly of ubiquitin (a 76-residue protein attached to proteins as an intracellular targeting signal).</text>
        <dbReference type="EC" id="3.4.19.12"/>
    </reaction>
</comment>
<feature type="region of interest" description="Disordered" evidence="7">
    <location>
        <begin position="3217"/>
        <end position="3279"/>
    </location>
</feature>
<keyword evidence="3" id="KW-0645">Protease</keyword>
<feature type="domain" description="DUF6606" evidence="10">
    <location>
        <begin position="21"/>
        <end position="294"/>
    </location>
</feature>
<dbReference type="Pfam" id="PF12359">
    <property type="entry name" value="DUF3645"/>
    <property type="match status" value="1"/>
</dbReference>
<dbReference type="GO" id="GO:0004843">
    <property type="term" value="F:cysteine-type deubiquitinase activity"/>
    <property type="evidence" value="ECO:0007669"/>
    <property type="project" value="UniProtKB-EC"/>
</dbReference>
<dbReference type="EMBL" id="KV875109">
    <property type="protein sequence ID" value="OIW23013.1"/>
    <property type="molecule type" value="Genomic_DNA"/>
</dbReference>
<keyword evidence="6" id="KW-0788">Thiol protease</keyword>
<dbReference type="Pfam" id="PF12340">
    <property type="entry name" value="DUF3638"/>
    <property type="match status" value="1"/>
</dbReference>
<reference evidence="11 12" key="1">
    <citation type="submission" date="2016-10" db="EMBL/GenBank/DDBJ databases">
        <title>Draft genome sequence of Coniochaeta ligniaria NRRL30616, a lignocellulolytic fungus for bioabatement of inhibitors in plant biomass hydrolysates.</title>
        <authorList>
            <consortium name="DOE Joint Genome Institute"/>
            <person name="Jimenez D.J."/>
            <person name="Hector R.E."/>
            <person name="Riley R."/>
            <person name="Sun H."/>
            <person name="Grigoriev I.V."/>
            <person name="Van Elsas J.D."/>
            <person name="Nichols N.N."/>
        </authorList>
    </citation>
    <scope>NUCLEOTIDE SEQUENCE [LARGE SCALE GENOMIC DNA]</scope>
    <source>
        <strain evidence="11 12">NRRL 30616</strain>
    </source>
</reference>
<dbReference type="InParanoid" id="A0A1J7I6E1"/>
<dbReference type="InterPro" id="IPR022105">
    <property type="entry name" value="DUF3645"/>
</dbReference>